<keyword evidence="3" id="KW-0597">Phosphoprotein</keyword>
<organism evidence="15 16">
    <name type="scientific">Sphaerobolus stellatus (strain SS14)</name>
    <dbReference type="NCBI Taxonomy" id="990650"/>
    <lineage>
        <taxon>Eukaryota</taxon>
        <taxon>Fungi</taxon>
        <taxon>Dikarya</taxon>
        <taxon>Basidiomycota</taxon>
        <taxon>Agaricomycotina</taxon>
        <taxon>Agaricomycetes</taxon>
        <taxon>Phallomycetidae</taxon>
        <taxon>Geastrales</taxon>
        <taxon>Sphaerobolaceae</taxon>
        <taxon>Sphaerobolus</taxon>
    </lineage>
</organism>
<dbReference type="InterPro" id="IPR037756">
    <property type="entry name" value="C2D_Tricalbin"/>
</dbReference>
<comment type="subcellular location">
    <subcellularLocation>
        <location evidence="1">Endoplasmic reticulum membrane</location>
    </subcellularLocation>
</comment>
<evidence type="ECO:0000256" key="10">
    <source>
        <dbReference type="ARBA" id="ARBA00023136"/>
    </source>
</evidence>
<evidence type="ECO:0000256" key="3">
    <source>
        <dbReference type="ARBA" id="ARBA00022553"/>
    </source>
</evidence>
<feature type="compositionally biased region" description="Basic and acidic residues" evidence="11">
    <location>
        <begin position="87"/>
        <end position="100"/>
    </location>
</feature>
<keyword evidence="4 12" id="KW-0812">Transmembrane</keyword>
<dbReference type="EMBL" id="KN837113">
    <property type="protein sequence ID" value="KIJ45255.1"/>
    <property type="molecule type" value="Genomic_DNA"/>
</dbReference>
<accession>A0A0C9W183</accession>
<feature type="domain" description="C2" evidence="13">
    <location>
        <begin position="581"/>
        <end position="704"/>
    </location>
</feature>
<feature type="region of interest" description="Disordered" evidence="11">
    <location>
        <begin position="1281"/>
        <end position="1300"/>
    </location>
</feature>
<dbReference type="CDD" id="cd04045">
    <property type="entry name" value="C2C_Tricalbin-like"/>
    <property type="match status" value="1"/>
</dbReference>
<dbReference type="Gene3D" id="2.60.40.150">
    <property type="entry name" value="C2 domain"/>
    <property type="match status" value="5"/>
</dbReference>
<keyword evidence="7 12" id="KW-1133">Transmembrane helix</keyword>
<feature type="compositionally biased region" description="Polar residues" evidence="11">
    <location>
        <begin position="1452"/>
        <end position="1468"/>
    </location>
</feature>
<dbReference type="SUPFAM" id="SSF49562">
    <property type="entry name" value="C2 domain (Calcium/lipid-binding domain, CaLB)"/>
    <property type="match status" value="5"/>
</dbReference>
<evidence type="ECO:0000256" key="1">
    <source>
        <dbReference type="ARBA" id="ARBA00004586"/>
    </source>
</evidence>
<feature type="domain" description="C2" evidence="13">
    <location>
        <begin position="434"/>
        <end position="557"/>
    </location>
</feature>
<sequence length="1479" mass="162369">MVDPAVAADVTKLNQQNAQAVLDVAQTEANKGSIVHVFNPDASPEEKAAAAGMAKDKIKSTANGGGQELSIDTGRGAPLPPTITISDVDKQLADAAEKPAPKVSSVPPSPKSAVTDKHSTPGDLPDGPAPAIPDWYVVGWRAASGVDNGPPSEEQAIEHLLGSFLKEQFYGDWYHNAAVIFFAVIASHFITLFRLGWGALLILLAFCATYYSTSIGRVRRRARDDIQRELVKTRLISEHESADWINNFMDRFWKIYEPVLCQTIVSSVDQILSVNTPPFLESLRLTTFTLGSKAPRIDSVRTFPSTADDIVMMDWGISFTPTDVSDLPPRLAKNKTNPKIVLTIRLGKGVASAAIPILVEDISFTGKMRIRMKLMNNFPHVQLVDITFLEKPLIDYVLKPIGGETFGFDIASIPGLSSFIRDMTHGTLGPMMYDPNVFTLNLEQLLSGTPLDVAIGVLQITVHNARGLTSTGIRGGAPDPYVSFSIENRQELARTSYKEDTYNPAWHETKFLLINSLSESLSMSVKDYNEHRKDANMGIATFELGKLKEDANLEDLVAPITKEGKPRGELRFDAAFYPVLKPTKVDGVEQPLPDSNVGIVRLTIHQAKDLDKGSIITGALSPFAKVFLGTSTSHTHVTPRPKNTLSPVWESSTEFLCADRSSSVITIKVIDDRDFLSDPTIGLIRVKLDDLLDAKKEAGKDWWPLSNCKSGRIRLTAEWKPLNMAGSIQGANQYTPPIGVVRLWLNKAVDLKNVEAALGGKSDPYVRVMLHNLVMTRTEVINNNLNPEWNQIVYVPVHSPREVIILECMDYQHLTKDRSLGSVELRVGDLVQESKENKEIPYTSKGRKDLIESFRQDKGNTYKGKLYFQAEFVPGVLLKDIEFDVPKSELSKIVETTKVETGASSSVPTPPVPAVPTSPVSSKSQNGAAEEIELDVETKAEPEYEGAVMTKEELFKHQSGIIVFNLIGGTLAKKARLEVLMDDGYWPVAVTPKSRSVHAKWGMVTEGFVKELDFGQVWLKLDQSEDDDKDDLIAELKIDTKAFLEQCMDEPYRFKMTDVEGRNESFVEIQARYIPADVILEARESINNQGLLRVDLISGHDILAADRSGKSDPYAVFSFNNQKVFKSQTKKKTLNPEWDETFEFTVPSRVGSRFEVELFDWNQIEQSKSLGVGVIDLEDLEPFVGDERSIPLASPRTGAKGEVKVRLLFQPAIIAKTRKNTSTFSTAGRAMTTVGALPLGAGKGLVHGVGNGVGFAGKAVKGVFRMGGREEGVKPVLEVPEASASRTSLELPNTSASRPADYTETGAAFPTTGPPPTAAAVEQTNGQVNEYGQVKITVLAAKDLAAATPGDMVRPYVVIKVGDREFKTKYTGKTLTPEWDESSTFLVGPDSQLTAAVYDHKTIGKDRALGEATIDIWKHVSPAAPAQDVWTELRDGQGLLRLRFEFQRGRRSSNASTATKTGGTSRFTSLRKHTTKTES</sequence>
<dbReference type="InterPro" id="IPR017147">
    <property type="entry name" value="Tricalbin"/>
</dbReference>
<keyword evidence="10 12" id="KW-0472">Membrane</keyword>
<feature type="region of interest" description="Disordered" evidence="11">
    <location>
        <begin position="1449"/>
        <end position="1479"/>
    </location>
</feature>
<proteinExistence type="predicted"/>
<feature type="transmembrane region" description="Helical" evidence="12">
    <location>
        <begin position="173"/>
        <end position="190"/>
    </location>
</feature>
<dbReference type="InterPro" id="IPR031468">
    <property type="entry name" value="SMP_LBD"/>
</dbReference>
<dbReference type="InterPro" id="IPR052455">
    <property type="entry name" value="Tricalbin_domain"/>
</dbReference>
<dbReference type="InterPro" id="IPR000008">
    <property type="entry name" value="C2_dom"/>
</dbReference>
<dbReference type="InterPro" id="IPR035892">
    <property type="entry name" value="C2_domain_sf"/>
</dbReference>
<dbReference type="GO" id="GO:0006869">
    <property type="term" value="P:lipid transport"/>
    <property type="evidence" value="ECO:0007669"/>
    <property type="project" value="UniProtKB-KW"/>
</dbReference>
<evidence type="ECO:0000256" key="7">
    <source>
        <dbReference type="ARBA" id="ARBA00022989"/>
    </source>
</evidence>
<dbReference type="GO" id="GO:0061817">
    <property type="term" value="P:endoplasmic reticulum-plasma membrane tethering"/>
    <property type="evidence" value="ECO:0007669"/>
    <property type="project" value="InterPro"/>
</dbReference>
<dbReference type="PANTHER" id="PTHR46980:SF2">
    <property type="entry name" value="TRICALBIN-1-RELATED"/>
    <property type="match status" value="1"/>
</dbReference>
<keyword evidence="8" id="KW-0445">Lipid transport</keyword>
<evidence type="ECO:0000256" key="2">
    <source>
        <dbReference type="ARBA" id="ARBA00022448"/>
    </source>
</evidence>
<dbReference type="Pfam" id="PF25669">
    <property type="entry name" value="SMP_MUG190-like"/>
    <property type="match status" value="2"/>
</dbReference>
<dbReference type="PROSITE" id="PS50004">
    <property type="entry name" value="C2"/>
    <property type="match status" value="5"/>
</dbReference>
<reference evidence="15 16" key="1">
    <citation type="submission" date="2014-06" db="EMBL/GenBank/DDBJ databases">
        <title>Evolutionary Origins and Diversification of the Mycorrhizal Mutualists.</title>
        <authorList>
            <consortium name="DOE Joint Genome Institute"/>
            <consortium name="Mycorrhizal Genomics Consortium"/>
            <person name="Kohler A."/>
            <person name="Kuo A."/>
            <person name="Nagy L.G."/>
            <person name="Floudas D."/>
            <person name="Copeland A."/>
            <person name="Barry K.W."/>
            <person name="Cichocki N."/>
            <person name="Veneault-Fourrey C."/>
            <person name="LaButti K."/>
            <person name="Lindquist E.A."/>
            <person name="Lipzen A."/>
            <person name="Lundell T."/>
            <person name="Morin E."/>
            <person name="Murat C."/>
            <person name="Riley R."/>
            <person name="Ohm R."/>
            <person name="Sun H."/>
            <person name="Tunlid A."/>
            <person name="Henrissat B."/>
            <person name="Grigoriev I.V."/>
            <person name="Hibbett D.S."/>
            <person name="Martin F."/>
        </authorList>
    </citation>
    <scope>NUCLEOTIDE SEQUENCE [LARGE SCALE GENOMIC DNA]</scope>
    <source>
        <strain evidence="15 16">SS14</strain>
    </source>
</reference>
<dbReference type="HOGENOM" id="CLU_001661_1_0_1"/>
<feature type="transmembrane region" description="Helical" evidence="12">
    <location>
        <begin position="196"/>
        <end position="213"/>
    </location>
</feature>
<dbReference type="CDD" id="cd04044">
    <property type="entry name" value="C2A_Tricalbin-like"/>
    <property type="match status" value="1"/>
</dbReference>
<dbReference type="GO" id="GO:0008289">
    <property type="term" value="F:lipid binding"/>
    <property type="evidence" value="ECO:0007669"/>
    <property type="project" value="UniProtKB-KW"/>
</dbReference>
<feature type="compositionally biased region" description="Basic and acidic residues" evidence="11">
    <location>
        <begin position="48"/>
        <end position="59"/>
    </location>
</feature>
<keyword evidence="9" id="KW-0446">Lipid-binding</keyword>
<evidence type="ECO:0008006" key="17">
    <source>
        <dbReference type="Google" id="ProtNLM"/>
    </source>
</evidence>
<dbReference type="GO" id="GO:0071944">
    <property type="term" value="C:cell periphery"/>
    <property type="evidence" value="ECO:0007669"/>
    <property type="project" value="UniProtKB-ARBA"/>
</dbReference>
<evidence type="ECO:0000256" key="6">
    <source>
        <dbReference type="ARBA" id="ARBA00022824"/>
    </source>
</evidence>
<evidence type="ECO:0000256" key="12">
    <source>
        <dbReference type="SAM" id="Phobius"/>
    </source>
</evidence>
<evidence type="ECO:0000256" key="11">
    <source>
        <dbReference type="SAM" id="MobiDB-lite"/>
    </source>
</evidence>
<dbReference type="InterPro" id="IPR037761">
    <property type="entry name" value="C2A_Tricalbin"/>
</dbReference>
<dbReference type="PANTHER" id="PTHR46980">
    <property type="entry name" value="TRICALBIN-1-RELATED"/>
    <property type="match status" value="1"/>
</dbReference>
<evidence type="ECO:0000256" key="8">
    <source>
        <dbReference type="ARBA" id="ARBA00023055"/>
    </source>
</evidence>
<evidence type="ECO:0000313" key="16">
    <source>
        <dbReference type="Proteomes" id="UP000054279"/>
    </source>
</evidence>
<dbReference type="CDD" id="cd04040">
    <property type="entry name" value="C2D_Tricalbin-like"/>
    <property type="match status" value="1"/>
</dbReference>
<keyword evidence="5" id="KW-0677">Repeat</keyword>
<evidence type="ECO:0000259" key="13">
    <source>
        <dbReference type="PROSITE" id="PS50004"/>
    </source>
</evidence>
<evidence type="ECO:0000256" key="9">
    <source>
        <dbReference type="ARBA" id="ARBA00023121"/>
    </source>
</evidence>
<evidence type="ECO:0000256" key="4">
    <source>
        <dbReference type="ARBA" id="ARBA00022692"/>
    </source>
</evidence>
<feature type="domain" description="C2" evidence="13">
    <location>
        <begin position="1314"/>
        <end position="1431"/>
    </location>
</feature>
<keyword evidence="2" id="KW-0813">Transport</keyword>
<protein>
    <recommendedName>
        <fullName evidence="17">Tricalbin</fullName>
    </recommendedName>
</protein>
<gene>
    <name evidence="15" type="ORF">M422DRAFT_207610</name>
</gene>
<name>A0A0C9W183_SPHS4</name>
<feature type="compositionally biased region" description="Polar residues" evidence="11">
    <location>
        <begin position="1284"/>
        <end position="1297"/>
    </location>
</feature>
<feature type="compositionally biased region" description="Basic residues" evidence="11">
    <location>
        <begin position="1469"/>
        <end position="1479"/>
    </location>
</feature>
<dbReference type="Proteomes" id="UP000054279">
    <property type="component" value="Unassembled WGS sequence"/>
</dbReference>
<dbReference type="SMART" id="SM00239">
    <property type="entry name" value="C2"/>
    <property type="match status" value="5"/>
</dbReference>
<dbReference type="InterPro" id="IPR037765">
    <property type="entry name" value="C2B_Tricalbin"/>
</dbReference>
<dbReference type="OrthoDB" id="1029639at2759"/>
<dbReference type="CDD" id="cd00030">
    <property type="entry name" value="C2"/>
    <property type="match status" value="1"/>
</dbReference>
<dbReference type="GO" id="GO:0005789">
    <property type="term" value="C:endoplasmic reticulum membrane"/>
    <property type="evidence" value="ECO:0007669"/>
    <property type="project" value="UniProtKB-SubCell"/>
</dbReference>
<feature type="region of interest" description="Disordered" evidence="11">
    <location>
        <begin position="48"/>
        <end position="127"/>
    </location>
</feature>
<dbReference type="CDD" id="cd04052">
    <property type="entry name" value="C2B_Tricalbin-like"/>
    <property type="match status" value="1"/>
</dbReference>
<feature type="domain" description="C2" evidence="13">
    <location>
        <begin position="1072"/>
        <end position="1192"/>
    </location>
</feature>
<feature type="domain" description="SMP-LTD" evidence="14">
    <location>
        <begin position="238"/>
        <end position="443"/>
    </location>
</feature>
<dbReference type="PIRSF" id="PIRSF037232">
    <property type="entry name" value="Tricalbin"/>
    <property type="match status" value="1"/>
</dbReference>
<dbReference type="Pfam" id="PF24920">
    <property type="entry name" value="C2_TCB1"/>
    <property type="match status" value="1"/>
</dbReference>
<evidence type="ECO:0000256" key="5">
    <source>
        <dbReference type="ARBA" id="ARBA00022737"/>
    </source>
</evidence>
<feature type="region of interest" description="Disordered" evidence="11">
    <location>
        <begin position="900"/>
        <end position="933"/>
    </location>
</feature>
<dbReference type="InterPro" id="IPR037762">
    <property type="entry name" value="C2C_Tricalbin"/>
</dbReference>
<evidence type="ECO:0000259" key="14">
    <source>
        <dbReference type="PROSITE" id="PS51847"/>
    </source>
</evidence>
<keyword evidence="6" id="KW-0256">Endoplasmic reticulum</keyword>
<dbReference type="CDD" id="cd21678">
    <property type="entry name" value="SMP_TCB"/>
    <property type="match status" value="1"/>
</dbReference>
<feature type="transmembrane region" description="Helical" evidence="12">
    <location>
        <begin position="340"/>
        <end position="359"/>
    </location>
</feature>
<dbReference type="InterPro" id="IPR056910">
    <property type="entry name" value="TCB1-3_C2"/>
</dbReference>
<keyword evidence="16" id="KW-1185">Reference proteome</keyword>
<feature type="domain" description="C2" evidence="13">
    <location>
        <begin position="724"/>
        <end position="840"/>
    </location>
</feature>
<dbReference type="Pfam" id="PF00168">
    <property type="entry name" value="C2"/>
    <property type="match status" value="5"/>
</dbReference>
<dbReference type="PROSITE" id="PS51847">
    <property type="entry name" value="SMP"/>
    <property type="match status" value="1"/>
</dbReference>
<evidence type="ECO:0000313" key="15">
    <source>
        <dbReference type="EMBL" id="KIJ45255.1"/>
    </source>
</evidence>